<dbReference type="PANTHER" id="PTHR36423">
    <property type="entry name" value="AFR070WP"/>
    <property type="match status" value="1"/>
</dbReference>
<organism evidence="1 2">
    <name type="scientific">Babjeviella inositovora NRRL Y-12698</name>
    <dbReference type="NCBI Taxonomy" id="984486"/>
    <lineage>
        <taxon>Eukaryota</taxon>
        <taxon>Fungi</taxon>
        <taxon>Dikarya</taxon>
        <taxon>Ascomycota</taxon>
        <taxon>Saccharomycotina</taxon>
        <taxon>Pichiomycetes</taxon>
        <taxon>Serinales incertae sedis</taxon>
        <taxon>Babjeviella</taxon>
    </lineage>
</organism>
<gene>
    <name evidence="1" type="ORF">BABINDRAFT_33500</name>
</gene>
<reference evidence="2" key="1">
    <citation type="submission" date="2016-05" db="EMBL/GenBank/DDBJ databases">
        <title>Comparative genomics of biotechnologically important yeasts.</title>
        <authorList>
            <consortium name="DOE Joint Genome Institute"/>
            <person name="Riley R."/>
            <person name="Haridas S."/>
            <person name="Wolfe K.H."/>
            <person name="Lopes M.R."/>
            <person name="Hittinger C.T."/>
            <person name="Goker M."/>
            <person name="Salamov A."/>
            <person name="Wisecaver J."/>
            <person name="Long T.M."/>
            <person name="Aerts A.L."/>
            <person name="Barry K."/>
            <person name="Choi C."/>
            <person name="Clum A."/>
            <person name="Coughlan A.Y."/>
            <person name="Deshpande S."/>
            <person name="Douglass A.P."/>
            <person name="Hanson S.J."/>
            <person name="Klenk H.-P."/>
            <person name="Labutti K."/>
            <person name="Lapidus A."/>
            <person name="Lindquist E."/>
            <person name="Lipzen A."/>
            <person name="Meier-Kolthoff J.P."/>
            <person name="Ohm R.A."/>
            <person name="Otillar R.P."/>
            <person name="Pangilinan J."/>
            <person name="Peng Y."/>
            <person name="Rokas A."/>
            <person name="Rosa C.A."/>
            <person name="Scheuner C."/>
            <person name="Sibirny A.A."/>
            <person name="Slot J.C."/>
            <person name="Stielow J.B."/>
            <person name="Sun H."/>
            <person name="Kurtzman C.P."/>
            <person name="Blackwell M."/>
            <person name="Grigoriev I.V."/>
            <person name="Jeffries T.W."/>
        </authorList>
    </citation>
    <scope>NUCLEOTIDE SEQUENCE [LARGE SCALE GENOMIC DNA]</scope>
    <source>
        <strain evidence="2">NRRL Y-12698</strain>
    </source>
</reference>
<accession>A0A1E3QTE4</accession>
<keyword evidence="2" id="KW-1185">Reference proteome</keyword>
<dbReference type="RefSeq" id="XP_018986294.1">
    <property type="nucleotide sequence ID" value="XM_019131639.1"/>
</dbReference>
<evidence type="ECO:0000313" key="2">
    <source>
        <dbReference type="Proteomes" id="UP000094336"/>
    </source>
</evidence>
<dbReference type="GeneID" id="30149492"/>
<dbReference type="InterPro" id="IPR014980">
    <property type="entry name" value="DOPA_dioxygen"/>
</dbReference>
<dbReference type="SUPFAM" id="SSF143410">
    <property type="entry name" value="DOPA-like"/>
    <property type="match status" value="1"/>
</dbReference>
<evidence type="ECO:0008006" key="3">
    <source>
        <dbReference type="Google" id="ProtNLM"/>
    </source>
</evidence>
<name>A0A1E3QTE4_9ASCO</name>
<dbReference type="EMBL" id="KV454428">
    <property type="protein sequence ID" value="ODQ80966.1"/>
    <property type="molecule type" value="Genomic_DNA"/>
</dbReference>
<dbReference type="Gene3D" id="3.30.70.1240">
    <property type="entry name" value="DOPA-like domains"/>
    <property type="match status" value="1"/>
</dbReference>
<dbReference type="OrthoDB" id="9970095at2759"/>
<dbReference type="AlphaFoldDB" id="A0A1E3QTE4"/>
<dbReference type="Proteomes" id="UP000094336">
    <property type="component" value="Unassembled WGS sequence"/>
</dbReference>
<evidence type="ECO:0000313" key="1">
    <source>
        <dbReference type="EMBL" id="ODQ80966.1"/>
    </source>
</evidence>
<dbReference type="PANTHER" id="PTHR36423:SF2">
    <property type="entry name" value="AFR070WP"/>
    <property type="match status" value="1"/>
</dbReference>
<dbReference type="InterPro" id="IPR023389">
    <property type="entry name" value="DOPA-like_sf"/>
</dbReference>
<proteinExistence type="predicted"/>
<protein>
    <recommendedName>
        <fullName evidence="3">DOPA 4,5-dioxygenase</fullName>
    </recommendedName>
</protein>
<dbReference type="Pfam" id="PF08883">
    <property type="entry name" value="DOPA_dioxygen"/>
    <property type="match status" value="1"/>
</dbReference>
<sequence length="140" mass="16105">MSAATAAPKATTFFGNIVSYDVHTYYNYEDLEEQKFARELYRKVEVEFADLIEKGDVRIFKFWEYPIGPHPISMFEIDFKTVEAFIKVIPFYQVNHGPLSVLIHPRSDKGALTDHTEHALWLGEKQPLKLGVLLNDVGED</sequence>